<reference evidence="1" key="1">
    <citation type="journal article" date="2022" name="bioRxiv">
        <title>Sequencing and chromosome-scale assembly of the giantPleurodeles waltlgenome.</title>
        <authorList>
            <person name="Brown T."/>
            <person name="Elewa A."/>
            <person name="Iarovenko S."/>
            <person name="Subramanian E."/>
            <person name="Araus A.J."/>
            <person name="Petzold A."/>
            <person name="Susuki M."/>
            <person name="Suzuki K.-i.T."/>
            <person name="Hayashi T."/>
            <person name="Toyoda A."/>
            <person name="Oliveira C."/>
            <person name="Osipova E."/>
            <person name="Leigh N.D."/>
            <person name="Simon A."/>
            <person name="Yun M.H."/>
        </authorList>
    </citation>
    <scope>NUCLEOTIDE SEQUENCE</scope>
    <source>
        <strain evidence="1">20211129_DDA</strain>
        <tissue evidence="1">Liver</tissue>
    </source>
</reference>
<dbReference type="AlphaFoldDB" id="A0AAV7TFI0"/>
<dbReference type="EMBL" id="JANPWB010000006">
    <property type="protein sequence ID" value="KAJ1175056.1"/>
    <property type="molecule type" value="Genomic_DNA"/>
</dbReference>
<dbReference type="Proteomes" id="UP001066276">
    <property type="component" value="Chromosome 3_2"/>
</dbReference>
<gene>
    <name evidence="1" type="ORF">NDU88_000347</name>
</gene>
<evidence type="ECO:0000313" key="2">
    <source>
        <dbReference type="Proteomes" id="UP001066276"/>
    </source>
</evidence>
<evidence type="ECO:0000313" key="1">
    <source>
        <dbReference type="EMBL" id="KAJ1175056.1"/>
    </source>
</evidence>
<comment type="caution">
    <text evidence="1">The sequence shown here is derived from an EMBL/GenBank/DDBJ whole genome shotgun (WGS) entry which is preliminary data.</text>
</comment>
<organism evidence="1 2">
    <name type="scientific">Pleurodeles waltl</name>
    <name type="common">Iberian ribbed newt</name>
    <dbReference type="NCBI Taxonomy" id="8319"/>
    <lineage>
        <taxon>Eukaryota</taxon>
        <taxon>Metazoa</taxon>
        <taxon>Chordata</taxon>
        <taxon>Craniata</taxon>
        <taxon>Vertebrata</taxon>
        <taxon>Euteleostomi</taxon>
        <taxon>Amphibia</taxon>
        <taxon>Batrachia</taxon>
        <taxon>Caudata</taxon>
        <taxon>Salamandroidea</taxon>
        <taxon>Salamandridae</taxon>
        <taxon>Pleurodelinae</taxon>
        <taxon>Pleurodeles</taxon>
    </lineage>
</organism>
<accession>A0AAV7TFI0</accession>
<keyword evidence="2" id="KW-1185">Reference proteome</keyword>
<proteinExistence type="predicted"/>
<name>A0AAV7TFI0_PLEWA</name>
<protein>
    <submittedName>
        <fullName evidence="1">Uncharacterized protein</fullName>
    </submittedName>
</protein>
<sequence length="114" mass="11986">MLSSAPSGVQVLLGLVVPPGARKRMERARESGLGFLRLPRRMSHSLATSSSSFASEAPSRAALGKTAECSTEPVARKDARGEVCAHLGSAVFCQCSQPPTLLEPRTSLPPEIGK</sequence>